<dbReference type="InterPro" id="IPR043128">
    <property type="entry name" value="Rev_trsase/Diguanyl_cyclase"/>
</dbReference>
<reference evidence="3 6" key="2">
    <citation type="submission" date="2017-08" db="EMBL/GenBank/DDBJ databases">
        <title>The complete genome sequence of moderately halophilic actinomycete Actinopolyspora erythraea YIM 90600, the producer of novel erythromycin, novel actinopolysporins A-C and tubercidin.</title>
        <authorList>
            <person name="Yin M."/>
            <person name="Tang S."/>
        </authorList>
    </citation>
    <scope>NUCLEOTIDE SEQUENCE [LARGE SCALE GENOMIC DNA]</scope>
    <source>
        <strain evidence="3 6">YIM 90600</strain>
    </source>
</reference>
<organism evidence="3 6">
    <name type="scientific">Actinopolyspora erythraea</name>
    <dbReference type="NCBI Taxonomy" id="414996"/>
    <lineage>
        <taxon>Bacteria</taxon>
        <taxon>Bacillati</taxon>
        <taxon>Actinomycetota</taxon>
        <taxon>Actinomycetes</taxon>
        <taxon>Actinopolysporales</taxon>
        <taxon>Actinopolysporaceae</taxon>
        <taxon>Actinopolyspora</taxon>
    </lineage>
</organism>
<feature type="transmembrane region" description="Helical" evidence="1">
    <location>
        <begin position="177"/>
        <end position="200"/>
    </location>
</feature>
<dbReference type="GO" id="GO:0052621">
    <property type="term" value="F:diguanylate cyclase activity"/>
    <property type="evidence" value="ECO:0007669"/>
    <property type="project" value="TreeGrafter"/>
</dbReference>
<dbReference type="FunFam" id="3.30.70.270:FF:000001">
    <property type="entry name" value="Diguanylate cyclase domain protein"/>
    <property type="match status" value="1"/>
</dbReference>
<evidence type="ECO:0000256" key="1">
    <source>
        <dbReference type="SAM" id="Phobius"/>
    </source>
</evidence>
<dbReference type="Proteomes" id="UP000029737">
    <property type="component" value="Unassembled WGS sequence"/>
</dbReference>
<dbReference type="InterPro" id="IPR000160">
    <property type="entry name" value="GGDEF_dom"/>
</dbReference>
<dbReference type="RefSeq" id="WP_043569668.1">
    <property type="nucleotide sequence ID" value="NZ_CP022752.1"/>
</dbReference>
<dbReference type="GO" id="GO:0005886">
    <property type="term" value="C:plasma membrane"/>
    <property type="evidence" value="ECO:0007669"/>
    <property type="project" value="TreeGrafter"/>
</dbReference>
<dbReference type="PANTHER" id="PTHR45138:SF9">
    <property type="entry name" value="DIGUANYLATE CYCLASE DGCM-RELATED"/>
    <property type="match status" value="1"/>
</dbReference>
<protein>
    <submittedName>
        <fullName evidence="4">Diguanylate cyclase</fullName>
    </submittedName>
    <submittedName>
        <fullName evidence="3">GGDEF domain-containing protein</fullName>
    </submittedName>
</protein>
<feature type="domain" description="GGDEF" evidence="2">
    <location>
        <begin position="261"/>
        <end position="398"/>
    </location>
</feature>
<evidence type="ECO:0000313" key="5">
    <source>
        <dbReference type="Proteomes" id="UP000029737"/>
    </source>
</evidence>
<dbReference type="Proteomes" id="UP000215043">
    <property type="component" value="Chromosome"/>
</dbReference>
<dbReference type="PROSITE" id="PS50887">
    <property type="entry name" value="GGDEF"/>
    <property type="match status" value="1"/>
</dbReference>
<dbReference type="NCBIfam" id="TIGR00254">
    <property type="entry name" value="GGDEF"/>
    <property type="match status" value="1"/>
</dbReference>
<keyword evidence="1" id="KW-0472">Membrane</keyword>
<dbReference type="HOGENOM" id="CLU_000445_11_0_11"/>
<dbReference type="CDD" id="cd01949">
    <property type="entry name" value="GGDEF"/>
    <property type="match status" value="1"/>
</dbReference>
<keyword evidence="1" id="KW-0812">Transmembrane</keyword>
<evidence type="ECO:0000313" key="6">
    <source>
        <dbReference type="Proteomes" id="UP000215043"/>
    </source>
</evidence>
<accession>A0A099DC70</accession>
<dbReference type="KEGG" id="aey:CDG81_22940"/>
<evidence type="ECO:0000313" key="3">
    <source>
        <dbReference type="EMBL" id="ASU80647.1"/>
    </source>
</evidence>
<dbReference type="eggNOG" id="COG3706">
    <property type="taxonomic scope" value="Bacteria"/>
</dbReference>
<dbReference type="GO" id="GO:0043709">
    <property type="term" value="P:cell adhesion involved in single-species biofilm formation"/>
    <property type="evidence" value="ECO:0007669"/>
    <property type="project" value="TreeGrafter"/>
</dbReference>
<feature type="transmembrane region" description="Helical" evidence="1">
    <location>
        <begin position="12"/>
        <end position="34"/>
    </location>
</feature>
<sequence>MGDWPLWRLRPAALVYVLAVQAVAVSLVFVVILTTAPPAADTLHRFGVLAFTAGLVIVGTSLSIQLREEVRRDPWTIHICYLVSGMLTLPPNLLVLLLLGPALHGVLDARDQPHRWMFVTAATVSATFAARAVLGWHDPQWTPVLLLSASATLLSLRAVIVAVGLRLRRPRASRSDVLGDPIDVLLGVVAVTLGMLLAVAMEFHPASALLAAPPMALLDMAGQLPQWRRSAQRDGKTGLVNAVHWDKLARAELSRARSRRQRAAVLLLDLDHFKRVNDELGHLAGDAALASMALMLRGSVRKGDLVGRFGGEEFVVLLPEADIRAASEVAYRIRGSTASLSVPAQDMRGAHRVLDDLTVSIGVAATERVGYELEDLLVAADAALLSAKAGGRNAVSLA</sequence>
<dbReference type="SMART" id="SM00267">
    <property type="entry name" value="GGDEF"/>
    <property type="match status" value="1"/>
</dbReference>
<dbReference type="OrthoDB" id="23692at2"/>
<dbReference type="InterPro" id="IPR029787">
    <property type="entry name" value="Nucleotide_cyclase"/>
</dbReference>
<dbReference type="Pfam" id="PF00990">
    <property type="entry name" value="GGDEF"/>
    <property type="match status" value="1"/>
</dbReference>
<keyword evidence="5" id="KW-1185">Reference proteome</keyword>
<reference evidence="4 5" key="1">
    <citation type="journal article" date="2014" name="PLoS ONE">
        <title>Identification and Characterization of a New Erythromycin Biosynthetic Gene Cluster in Actinopolyspora erythraea YIM90600, a Novel Erythronolide-Producing Halophilic Actinomycete Isolated from Salt Field.</title>
        <authorList>
            <person name="Chen D."/>
            <person name="Feng J."/>
            <person name="Huang L."/>
            <person name="Zhang Q."/>
            <person name="Wu J."/>
            <person name="Zhu X."/>
            <person name="Duan Y."/>
            <person name="Xu Z."/>
        </authorList>
    </citation>
    <scope>NUCLEOTIDE SEQUENCE [LARGE SCALE GENOMIC DNA]</scope>
    <source>
        <strain evidence="4 5">YIM90600</strain>
    </source>
</reference>
<feature type="transmembrane region" description="Helical" evidence="1">
    <location>
        <begin position="46"/>
        <end position="64"/>
    </location>
</feature>
<dbReference type="Gene3D" id="3.30.70.270">
    <property type="match status" value="1"/>
</dbReference>
<feature type="transmembrane region" description="Helical" evidence="1">
    <location>
        <begin position="76"/>
        <end position="104"/>
    </location>
</feature>
<dbReference type="PANTHER" id="PTHR45138">
    <property type="entry name" value="REGULATORY COMPONENTS OF SENSORY TRANSDUCTION SYSTEM"/>
    <property type="match status" value="1"/>
</dbReference>
<evidence type="ECO:0000259" key="2">
    <source>
        <dbReference type="PROSITE" id="PS50887"/>
    </source>
</evidence>
<evidence type="ECO:0000313" key="4">
    <source>
        <dbReference type="EMBL" id="KGI82985.1"/>
    </source>
</evidence>
<proteinExistence type="predicted"/>
<dbReference type="SUPFAM" id="SSF55073">
    <property type="entry name" value="Nucleotide cyclase"/>
    <property type="match status" value="1"/>
</dbReference>
<dbReference type="AlphaFoldDB" id="A0A099DC70"/>
<dbReference type="EMBL" id="CP022752">
    <property type="protein sequence ID" value="ASU80647.1"/>
    <property type="molecule type" value="Genomic_DNA"/>
</dbReference>
<feature type="transmembrane region" description="Helical" evidence="1">
    <location>
        <begin position="143"/>
        <end position="165"/>
    </location>
</feature>
<dbReference type="GO" id="GO:1902201">
    <property type="term" value="P:negative regulation of bacterial-type flagellum-dependent cell motility"/>
    <property type="evidence" value="ECO:0007669"/>
    <property type="project" value="TreeGrafter"/>
</dbReference>
<dbReference type="InterPro" id="IPR050469">
    <property type="entry name" value="Diguanylate_Cyclase"/>
</dbReference>
<name>A0A099DC70_9ACTN</name>
<dbReference type="EMBL" id="JPMV01000007">
    <property type="protein sequence ID" value="KGI82985.1"/>
    <property type="molecule type" value="Genomic_DNA"/>
</dbReference>
<gene>
    <name evidence="3" type="ORF">CDG81_22940</name>
    <name evidence="4" type="ORF">IL38_01880</name>
</gene>
<keyword evidence="1" id="KW-1133">Transmembrane helix</keyword>